<evidence type="ECO:0000313" key="3">
    <source>
        <dbReference type="Proteomes" id="UP001146120"/>
    </source>
</evidence>
<name>A0AAV2ZBD6_9STRA</name>
<dbReference type="AlphaFoldDB" id="A0AAV2ZBD6"/>
<dbReference type="EMBL" id="DAKRPA010000039">
    <property type="protein sequence ID" value="DBA01925.1"/>
    <property type="molecule type" value="Genomic_DNA"/>
</dbReference>
<feature type="compositionally biased region" description="Acidic residues" evidence="1">
    <location>
        <begin position="389"/>
        <end position="399"/>
    </location>
</feature>
<proteinExistence type="predicted"/>
<feature type="region of interest" description="Disordered" evidence="1">
    <location>
        <begin position="386"/>
        <end position="415"/>
    </location>
</feature>
<accession>A0AAV2ZBD6</accession>
<organism evidence="2 3">
    <name type="scientific">Lagenidium giganteum</name>
    <dbReference type="NCBI Taxonomy" id="4803"/>
    <lineage>
        <taxon>Eukaryota</taxon>
        <taxon>Sar</taxon>
        <taxon>Stramenopiles</taxon>
        <taxon>Oomycota</taxon>
        <taxon>Peronosporomycetes</taxon>
        <taxon>Pythiales</taxon>
        <taxon>Pythiaceae</taxon>
    </lineage>
</organism>
<keyword evidence="3" id="KW-1185">Reference proteome</keyword>
<reference evidence="2" key="2">
    <citation type="journal article" date="2023" name="Microbiol Resour">
        <title>Decontamination and Annotation of the Draft Genome Sequence of the Oomycete Lagenidium giganteum ARSEF 373.</title>
        <authorList>
            <person name="Morgan W.R."/>
            <person name="Tartar A."/>
        </authorList>
    </citation>
    <scope>NUCLEOTIDE SEQUENCE</scope>
    <source>
        <strain evidence="2">ARSEF 373</strain>
    </source>
</reference>
<gene>
    <name evidence="2" type="ORF">N0F65_005114</name>
</gene>
<evidence type="ECO:0008006" key="4">
    <source>
        <dbReference type="Google" id="ProtNLM"/>
    </source>
</evidence>
<sequence length="441" mass="47530">MRRSTAQWLAGHARARAITRGRNHFSTNAGAQVPVQCLPLTELVHQSRLHVQVGDNTRTNLLVIPTLNENEFALKVFGDDSDARRAVNTDVFRLHSEETQSGNVKVATVRLLKQDVTPALGNMTVHLFVPHLIDLHLSVVNGNVQIRDKIEGDVHVAVGEGNVQVNKVRGEVVDLKTNNGRVDVSTLLEGERVKMAASAVICKRLMAGKSEIKLTRGDGTPKTSQFGAIYSPITLINSMAARSRLHVGNSHGFLRVLGDDLTAVQIDSVNGSLHLEDSGPDCKVAVHFDAWQAEAENSILVGGDVAVSIEPSAPVRVELHGRSIKASNCAFGLSELEQLDEDYAMLTGEVKAVDGSSGRLSSASSGKINVGSAKTDALRTSFFAKEAESNDTETDDSEADGPASDQPRLLVHTSNGSVKLEQLDWMAKLKRKHLKAPRSTA</sequence>
<reference evidence="2" key="1">
    <citation type="submission" date="2022-11" db="EMBL/GenBank/DDBJ databases">
        <authorList>
            <person name="Morgan W.R."/>
            <person name="Tartar A."/>
        </authorList>
    </citation>
    <scope>NUCLEOTIDE SEQUENCE</scope>
    <source>
        <strain evidence="2">ARSEF 373</strain>
    </source>
</reference>
<protein>
    <recommendedName>
        <fullName evidence="4">Adhesin domain-containing protein</fullName>
    </recommendedName>
</protein>
<evidence type="ECO:0000256" key="1">
    <source>
        <dbReference type="SAM" id="MobiDB-lite"/>
    </source>
</evidence>
<comment type="caution">
    <text evidence="2">The sequence shown here is derived from an EMBL/GenBank/DDBJ whole genome shotgun (WGS) entry which is preliminary data.</text>
</comment>
<dbReference type="PANTHER" id="PTHR34094:SF1">
    <property type="entry name" value="PROTEIN FAM185A"/>
    <property type="match status" value="1"/>
</dbReference>
<evidence type="ECO:0000313" key="2">
    <source>
        <dbReference type="EMBL" id="DBA01925.1"/>
    </source>
</evidence>
<dbReference type="Proteomes" id="UP001146120">
    <property type="component" value="Unassembled WGS sequence"/>
</dbReference>
<dbReference type="PANTHER" id="PTHR34094">
    <property type="match status" value="1"/>
</dbReference>